<proteinExistence type="predicted"/>
<dbReference type="InterPro" id="IPR008775">
    <property type="entry name" value="Phytyl_CoA_dOase-like"/>
</dbReference>
<protein>
    <recommendedName>
        <fullName evidence="3">Phytanoyl-CoA dioxygenase</fullName>
    </recommendedName>
</protein>
<dbReference type="Proteomes" id="UP000649617">
    <property type="component" value="Unassembled WGS sequence"/>
</dbReference>
<organism evidence="1 2">
    <name type="scientific">Symbiodinium pilosum</name>
    <name type="common">Dinoflagellate</name>
    <dbReference type="NCBI Taxonomy" id="2952"/>
    <lineage>
        <taxon>Eukaryota</taxon>
        <taxon>Sar</taxon>
        <taxon>Alveolata</taxon>
        <taxon>Dinophyceae</taxon>
        <taxon>Suessiales</taxon>
        <taxon>Symbiodiniaceae</taxon>
        <taxon>Symbiodinium</taxon>
    </lineage>
</organism>
<dbReference type="PANTHER" id="PTHR37563">
    <property type="entry name" value="PHYTANOYL-COA DIOXYGENASE FAMILY PROTEIN (AFU_ORTHOLOGUE AFUA_2G03330)"/>
    <property type="match status" value="1"/>
</dbReference>
<evidence type="ECO:0008006" key="3">
    <source>
        <dbReference type="Google" id="ProtNLM"/>
    </source>
</evidence>
<dbReference type="Pfam" id="PF05721">
    <property type="entry name" value="PhyH"/>
    <property type="match status" value="1"/>
</dbReference>
<evidence type="ECO:0000313" key="1">
    <source>
        <dbReference type="EMBL" id="CAE7271334.1"/>
    </source>
</evidence>
<keyword evidence="2" id="KW-1185">Reference proteome</keyword>
<comment type="caution">
    <text evidence="1">The sequence shown here is derived from an EMBL/GenBank/DDBJ whole genome shotgun (WGS) entry which is preliminary data.</text>
</comment>
<dbReference type="SUPFAM" id="SSF51197">
    <property type="entry name" value="Clavaminate synthase-like"/>
    <property type="match status" value="1"/>
</dbReference>
<dbReference type="EMBL" id="CAJNIZ010008768">
    <property type="protein sequence ID" value="CAE7271334.1"/>
    <property type="molecule type" value="Genomic_DNA"/>
</dbReference>
<sequence length="286" mass="32098">MTGLAVDMLSVHLQPEEAANQVLFRETVSRLRERLDDHGVVVIQGLHNTKDCRLAARHVHSEIMSPWATFSNIRDNKYRKDLALPMRGHVMRLLRKTLSVLAPVFEATLGPNASLVEFSSLTTYSGAGPQAFHADSSMESVKRMRSLGRMFSAFIYLDDVRPESAPLDVVPGTHTHFQFLMEDEQEMMTSVPFARLAVPQGSIAIYDSRTLHRGAANTSPFARPTIYFSLAEQHKLIPIGPVYSLRHGYRQFPLTINNVILETIPDEVLADGVLVHSDLDFRGFWA</sequence>
<name>A0A812MS23_SYMPI</name>
<accession>A0A812MS23</accession>
<gene>
    <name evidence="1" type="ORF">SPIL2461_LOCUS5969</name>
</gene>
<dbReference type="PANTHER" id="PTHR37563:SF2">
    <property type="entry name" value="PHYTANOYL-COA DIOXYGENASE FAMILY PROTEIN (AFU_ORTHOLOGUE AFUA_2G03330)"/>
    <property type="match status" value="1"/>
</dbReference>
<dbReference type="OrthoDB" id="410856at2759"/>
<reference evidence="1" key="1">
    <citation type="submission" date="2021-02" db="EMBL/GenBank/DDBJ databases">
        <authorList>
            <person name="Dougan E. K."/>
            <person name="Rhodes N."/>
            <person name="Thang M."/>
            <person name="Chan C."/>
        </authorList>
    </citation>
    <scope>NUCLEOTIDE SEQUENCE</scope>
</reference>
<dbReference type="AlphaFoldDB" id="A0A812MS23"/>
<evidence type="ECO:0000313" key="2">
    <source>
        <dbReference type="Proteomes" id="UP000649617"/>
    </source>
</evidence>
<dbReference type="InterPro" id="IPR051961">
    <property type="entry name" value="Fungal_Metabolite_Diox"/>
</dbReference>
<dbReference type="Gene3D" id="2.60.120.620">
    <property type="entry name" value="q2cbj1_9rhob like domain"/>
    <property type="match status" value="1"/>
</dbReference>